<evidence type="ECO:0000256" key="7">
    <source>
        <dbReference type="RuleBase" id="RU003930"/>
    </source>
</evidence>
<dbReference type="InterPro" id="IPR031309">
    <property type="entry name" value="Ribosomal_uL5_C"/>
</dbReference>
<comment type="subunit">
    <text evidence="6">Part of the 50S ribosomal subunit; part of the 5S rRNA/L5/L18/L25 subcomplex. Contacts the 5S rRNA and the P site tRNA. Forms a bridge to the 30S subunit in the 70S ribosome.</text>
</comment>
<feature type="domain" description="Large ribosomal subunit protein uL5 C-terminal" evidence="9">
    <location>
        <begin position="82"/>
        <end position="175"/>
    </location>
</feature>
<keyword evidence="6" id="KW-0820">tRNA-binding</keyword>
<reference evidence="10" key="2">
    <citation type="submission" date="2022-11" db="EMBL/GenBank/DDBJ databases">
        <title>complete genomes of mycoplasma synoviae ZX313 strain and SD2 strain.</title>
        <authorList>
            <person name="Zhong Q."/>
        </authorList>
    </citation>
    <scope>NUCLEOTIDE SEQUENCE</scope>
    <source>
        <strain evidence="10">SD2</strain>
    </source>
</reference>
<keyword evidence="2 6" id="KW-0689">Ribosomal protein</keyword>
<dbReference type="Pfam" id="PF00673">
    <property type="entry name" value="Ribosomal_L5_C"/>
    <property type="match status" value="1"/>
</dbReference>
<sequence length="186" mass="21300">MLKQKYKSEVVSALVKEFQYSSVMEVPRIEKIVVNMTAGKEVNNSKAIEEVLNELTLITGQKPYQTVAKKSNAAWKLRKNMPMGGKVTLRKDRMWDFLEKLITVAMPRIRDFRGANHKAFDKNGNFALGIKEEIIFPEIEFDKIRRNKGLDVVVVTTAKTAKESKRLLELLGMPFDDKKHTKESAK</sequence>
<protein>
    <recommendedName>
        <fullName evidence="4 6">Large ribosomal subunit protein uL5</fullName>
    </recommendedName>
</protein>
<gene>
    <name evidence="6 10" type="primary">rplE</name>
    <name evidence="10" type="ORF">OIE46_03500</name>
</gene>
<dbReference type="InterPro" id="IPR002132">
    <property type="entry name" value="Ribosomal_uL5"/>
</dbReference>
<name>A0AAX3F026_MYCSY</name>
<reference evidence="10" key="1">
    <citation type="submission" date="2022-10" db="EMBL/GenBank/DDBJ databases">
        <authorList>
            <person name="Wei X."/>
        </authorList>
    </citation>
    <scope>NUCLEOTIDE SEQUENCE</scope>
    <source>
        <strain evidence="10">SD2</strain>
    </source>
</reference>
<dbReference type="PANTHER" id="PTHR11994">
    <property type="entry name" value="60S RIBOSOMAL PROTEIN L11-RELATED"/>
    <property type="match status" value="1"/>
</dbReference>
<dbReference type="GO" id="GO:1990904">
    <property type="term" value="C:ribonucleoprotein complex"/>
    <property type="evidence" value="ECO:0007669"/>
    <property type="project" value="UniProtKB-KW"/>
</dbReference>
<dbReference type="GO" id="GO:0000049">
    <property type="term" value="F:tRNA binding"/>
    <property type="evidence" value="ECO:0007669"/>
    <property type="project" value="UniProtKB-UniRule"/>
</dbReference>
<accession>A0AAX3F026</accession>
<organism evidence="10 11">
    <name type="scientific">Mycoplasmopsis synoviae</name>
    <name type="common">Mycoplasma synoviae</name>
    <dbReference type="NCBI Taxonomy" id="2109"/>
    <lineage>
        <taxon>Bacteria</taxon>
        <taxon>Bacillati</taxon>
        <taxon>Mycoplasmatota</taxon>
        <taxon>Mycoplasmoidales</taxon>
        <taxon>Metamycoplasmataceae</taxon>
        <taxon>Mycoplasmopsis</taxon>
    </lineage>
</organism>
<evidence type="ECO:0000256" key="5">
    <source>
        <dbReference type="ARBA" id="ARBA00058604"/>
    </source>
</evidence>
<comment type="function">
    <text evidence="6">This is 1 of the proteins that bind and probably mediate the attachment of the 5S RNA into the large ribosomal subunit, where it forms part of the central protuberance. In the 70S ribosome it contacts protein S13 of the 30S subunit (bridge B1b), connecting the 2 subunits; this bridge is implicated in subunit movement. Contacts the P site tRNA; the 5S rRNA and some of its associated proteins might help stabilize positioning of ribosome-bound tRNAs.</text>
</comment>
<dbReference type="SUPFAM" id="SSF55282">
    <property type="entry name" value="RL5-like"/>
    <property type="match status" value="1"/>
</dbReference>
<keyword evidence="6" id="KW-0694">RNA-binding</keyword>
<evidence type="ECO:0000256" key="6">
    <source>
        <dbReference type="HAMAP-Rule" id="MF_01333"/>
    </source>
</evidence>
<evidence type="ECO:0000256" key="2">
    <source>
        <dbReference type="ARBA" id="ARBA00022980"/>
    </source>
</evidence>
<evidence type="ECO:0000256" key="3">
    <source>
        <dbReference type="ARBA" id="ARBA00023274"/>
    </source>
</evidence>
<evidence type="ECO:0000256" key="4">
    <source>
        <dbReference type="ARBA" id="ARBA00035245"/>
    </source>
</evidence>
<evidence type="ECO:0000259" key="9">
    <source>
        <dbReference type="Pfam" id="PF00673"/>
    </source>
</evidence>
<dbReference type="AlphaFoldDB" id="A0AAX3F026"/>
<dbReference type="Proteomes" id="UP001164481">
    <property type="component" value="Chromosome"/>
</dbReference>
<dbReference type="InterPro" id="IPR031310">
    <property type="entry name" value="Ribosomal_uL5_N"/>
</dbReference>
<dbReference type="Gene3D" id="3.30.1440.10">
    <property type="match status" value="1"/>
</dbReference>
<dbReference type="InterPro" id="IPR020930">
    <property type="entry name" value="Ribosomal_uL5_bac-type"/>
</dbReference>
<dbReference type="PIRSF" id="PIRSF002161">
    <property type="entry name" value="Ribosomal_L5"/>
    <property type="match status" value="1"/>
</dbReference>
<dbReference type="NCBIfam" id="NF000585">
    <property type="entry name" value="PRK00010.1"/>
    <property type="match status" value="1"/>
</dbReference>
<comment type="function">
    <text evidence="5">This is one of the proteins that bind and probably mediate the attachment of the 5S RNA into the large ribosomal subunit, where it forms part of the central protuberance. In the 70S ribosome it contacts protein S13 of the 30S subunit (bridge B1b), connecting the 2 subunits; this bridge is implicated in subunit movement. Contacts the P site tRNA; the 5S rRNA and some of its associated proteins might help stabilize positioning of ribosome-bound tRNAs.</text>
</comment>
<dbReference type="GO" id="GO:0019843">
    <property type="term" value="F:rRNA binding"/>
    <property type="evidence" value="ECO:0007669"/>
    <property type="project" value="UniProtKB-UniRule"/>
</dbReference>
<evidence type="ECO:0000313" key="11">
    <source>
        <dbReference type="Proteomes" id="UP001164481"/>
    </source>
</evidence>
<dbReference type="EMBL" id="CP107525">
    <property type="protein sequence ID" value="UZW64408.1"/>
    <property type="molecule type" value="Genomic_DNA"/>
</dbReference>
<dbReference type="FunFam" id="3.30.1440.10:FF:000001">
    <property type="entry name" value="50S ribosomal protein L5"/>
    <property type="match status" value="1"/>
</dbReference>
<keyword evidence="3 6" id="KW-0687">Ribonucleoprotein</keyword>
<evidence type="ECO:0000259" key="8">
    <source>
        <dbReference type="Pfam" id="PF00281"/>
    </source>
</evidence>
<feature type="domain" description="Large ribosomal subunit protein uL5 N-terminal" evidence="8">
    <location>
        <begin position="22"/>
        <end position="78"/>
    </location>
</feature>
<dbReference type="GeneID" id="93530421"/>
<dbReference type="InterPro" id="IPR022803">
    <property type="entry name" value="Ribosomal_uL5_dom_sf"/>
</dbReference>
<dbReference type="GO" id="GO:0003735">
    <property type="term" value="F:structural constituent of ribosome"/>
    <property type="evidence" value="ECO:0007669"/>
    <property type="project" value="InterPro"/>
</dbReference>
<keyword evidence="6" id="KW-0699">rRNA-binding</keyword>
<dbReference type="GO" id="GO:0006412">
    <property type="term" value="P:translation"/>
    <property type="evidence" value="ECO:0007669"/>
    <property type="project" value="UniProtKB-UniRule"/>
</dbReference>
<dbReference type="RefSeq" id="WP_020003147.1">
    <property type="nucleotide sequence ID" value="NZ_CP034544.1"/>
</dbReference>
<dbReference type="HAMAP" id="MF_01333_B">
    <property type="entry name" value="Ribosomal_uL5_B"/>
    <property type="match status" value="1"/>
</dbReference>
<dbReference type="GO" id="GO:0005840">
    <property type="term" value="C:ribosome"/>
    <property type="evidence" value="ECO:0007669"/>
    <property type="project" value="UniProtKB-KW"/>
</dbReference>
<proteinExistence type="inferred from homology"/>
<comment type="similarity">
    <text evidence="1 6 7">Belongs to the universal ribosomal protein uL5 family.</text>
</comment>
<dbReference type="Pfam" id="PF00281">
    <property type="entry name" value="Ribosomal_L5"/>
    <property type="match status" value="1"/>
</dbReference>
<evidence type="ECO:0000256" key="1">
    <source>
        <dbReference type="ARBA" id="ARBA00008553"/>
    </source>
</evidence>
<evidence type="ECO:0000313" key="10">
    <source>
        <dbReference type="EMBL" id="UZW64408.1"/>
    </source>
</evidence>